<dbReference type="GO" id="GO:0005886">
    <property type="term" value="C:plasma membrane"/>
    <property type="evidence" value="ECO:0007669"/>
    <property type="project" value="UniProtKB-SubCell"/>
</dbReference>
<dbReference type="OrthoDB" id="9779817at2"/>
<dbReference type="EMBL" id="CP041636">
    <property type="protein sequence ID" value="QDO99386.1"/>
    <property type="molecule type" value="Genomic_DNA"/>
</dbReference>
<evidence type="ECO:0000256" key="5">
    <source>
        <dbReference type="ARBA" id="ARBA00022989"/>
    </source>
</evidence>
<evidence type="ECO:0000256" key="7">
    <source>
        <dbReference type="SAM" id="Phobius"/>
    </source>
</evidence>
<evidence type="ECO:0000256" key="6">
    <source>
        <dbReference type="ARBA" id="ARBA00023136"/>
    </source>
</evidence>
<dbReference type="PANTHER" id="PTHR30065:SF8">
    <property type="entry name" value="FLAGELLAR BIOSYNTHETIC PROTEIN FLIR"/>
    <property type="match status" value="1"/>
</dbReference>
<evidence type="ECO:0000256" key="3">
    <source>
        <dbReference type="ARBA" id="ARBA00022475"/>
    </source>
</evidence>
<dbReference type="RefSeq" id="WP_144258382.1">
    <property type="nucleotide sequence ID" value="NZ_CP041636.1"/>
</dbReference>
<feature type="transmembrane region" description="Helical" evidence="7">
    <location>
        <begin position="6"/>
        <end position="27"/>
    </location>
</feature>
<comment type="similarity">
    <text evidence="2">Belongs to the FliR/MopE/SpaR family.</text>
</comment>
<keyword evidence="8" id="KW-0282">Flagellum</keyword>
<dbReference type="GO" id="GO:0006605">
    <property type="term" value="P:protein targeting"/>
    <property type="evidence" value="ECO:0007669"/>
    <property type="project" value="InterPro"/>
</dbReference>
<feature type="transmembrane region" description="Helical" evidence="7">
    <location>
        <begin position="119"/>
        <end position="138"/>
    </location>
</feature>
<dbReference type="Pfam" id="PF01311">
    <property type="entry name" value="Bac_export_1"/>
    <property type="match status" value="1"/>
</dbReference>
<evidence type="ECO:0000313" key="9">
    <source>
        <dbReference type="Proteomes" id="UP000317496"/>
    </source>
</evidence>
<keyword evidence="5 7" id="KW-1133">Transmembrane helix</keyword>
<gene>
    <name evidence="8" type="ORF">FNB15_19815</name>
</gene>
<keyword evidence="8" id="KW-0966">Cell projection</keyword>
<reference evidence="8 9" key="1">
    <citation type="submission" date="2019-07" db="EMBL/GenBank/DDBJ databases">
        <title>Genome sequencing for Ferrovibrio sp. K5.</title>
        <authorList>
            <person name="Park S.-J."/>
        </authorList>
    </citation>
    <scope>NUCLEOTIDE SEQUENCE [LARGE SCALE GENOMIC DNA]</scope>
    <source>
        <strain evidence="8 9">K5</strain>
    </source>
</reference>
<comment type="subcellular location">
    <subcellularLocation>
        <location evidence="1">Cell membrane</location>
        <topology evidence="1">Multi-pass membrane protein</topology>
    </subcellularLocation>
</comment>
<dbReference type="InterPro" id="IPR002010">
    <property type="entry name" value="T3SS_IM_R"/>
</dbReference>
<keyword evidence="8" id="KW-0969">Cilium</keyword>
<proteinExistence type="inferred from homology"/>
<sequence>MLQDIVAGNVYAFLLIFSRLGSTMMALPGVGENSVPARFRLTIALLISGLVVPVIGPTLPPLPAQPIHVAFLVITEIGFGLALGIMIRLLMSAMHVAGTVIALQAGLASAMLFDPAQGGQSVVVSSALVFMGIVLVFVTDLHLLGLQAAFDSYTMFPPMQAPAFGDFATTATRMVSEGFALGMRMAAPFIVYGIVFNVALGLLNRLMPSLQIFFIMQAPQIAFSLVVLGLSLGAIGLAFTGHLEEHIAQFLVKR</sequence>
<evidence type="ECO:0000256" key="4">
    <source>
        <dbReference type="ARBA" id="ARBA00022692"/>
    </source>
</evidence>
<feature type="transmembrane region" description="Helical" evidence="7">
    <location>
        <begin position="221"/>
        <end position="243"/>
    </location>
</feature>
<organism evidence="8 9">
    <name type="scientific">Ferrovibrio terrae</name>
    <dbReference type="NCBI Taxonomy" id="2594003"/>
    <lineage>
        <taxon>Bacteria</taxon>
        <taxon>Pseudomonadati</taxon>
        <taxon>Pseudomonadota</taxon>
        <taxon>Alphaproteobacteria</taxon>
        <taxon>Rhodospirillales</taxon>
        <taxon>Rhodospirillaceae</taxon>
        <taxon>Ferrovibrio</taxon>
    </lineage>
</organism>
<evidence type="ECO:0000313" key="8">
    <source>
        <dbReference type="EMBL" id="QDO99386.1"/>
    </source>
</evidence>
<feature type="transmembrane region" description="Helical" evidence="7">
    <location>
        <begin position="39"/>
        <end position="55"/>
    </location>
</feature>
<dbReference type="KEGG" id="fer:FNB15_19815"/>
<keyword evidence="4 7" id="KW-0812">Transmembrane</keyword>
<dbReference type="Proteomes" id="UP000317496">
    <property type="component" value="Chromosome"/>
</dbReference>
<dbReference type="PANTHER" id="PTHR30065">
    <property type="entry name" value="FLAGELLAR BIOSYNTHETIC PROTEIN FLIR"/>
    <property type="match status" value="1"/>
</dbReference>
<evidence type="ECO:0000256" key="2">
    <source>
        <dbReference type="ARBA" id="ARBA00009772"/>
    </source>
</evidence>
<dbReference type="PRINTS" id="PR00953">
    <property type="entry name" value="TYPE3IMRPROT"/>
</dbReference>
<feature type="transmembrane region" description="Helical" evidence="7">
    <location>
        <begin position="94"/>
        <end position="113"/>
    </location>
</feature>
<accession>A0A516H6I5</accession>
<keyword evidence="9" id="KW-1185">Reference proteome</keyword>
<feature type="transmembrane region" description="Helical" evidence="7">
    <location>
        <begin position="189"/>
        <end position="215"/>
    </location>
</feature>
<name>A0A516H6I5_9PROT</name>
<keyword evidence="3" id="KW-1003">Cell membrane</keyword>
<dbReference type="AlphaFoldDB" id="A0A516H6I5"/>
<protein>
    <submittedName>
        <fullName evidence="8">Flagellar biosynthetic protein FliR</fullName>
    </submittedName>
</protein>
<evidence type="ECO:0000256" key="1">
    <source>
        <dbReference type="ARBA" id="ARBA00004651"/>
    </source>
</evidence>
<keyword evidence="6 7" id="KW-0472">Membrane</keyword>
<feature type="transmembrane region" description="Helical" evidence="7">
    <location>
        <begin position="67"/>
        <end position="87"/>
    </location>
</feature>